<organism evidence="2 3">
    <name type="scientific">Batillaria attramentaria</name>
    <dbReference type="NCBI Taxonomy" id="370345"/>
    <lineage>
        <taxon>Eukaryota</taxon>
        <taxon>Metazoa</taxon>
        <taxon>Spiralia</taxon>
        <taxon>Lophotrochozoa</taxon>
        <taxon>Mollusca</taxon>
        <taxon>Gastropoda</taxon>
        <taxon>Caenogastropoda</taxon>
        <taxon>Sorbeoconcha</taxon>
        <taxon>Cerithioidea</taxon>
        <taxon>Batillariidae</taxon>
        <taxon>Batillaria</taxon>
    </lineage>
</organism>
<proteinExistence type="predicted"/>
<evidence type="ECO:0000313" key="3">
    <source>
        <dbReference type="Proteomes" id="UP001519460"/>
    </source>
</evidence>
<feature type="region of interest" description="Disordered" evidence="1">
    <location>
        <begin position="567"/>
        <end position="595"/>
    </location>
</feature>
<evidence type="ECO:0000313" key="2">
    <source>
        <dbReference type="EMBL" id="KAK7483380.1"/>
    </source>
</evidence>
<gene>
    <name evidence="2" type="ORF">BaRGS_00025320</name>
</gene>
<feature type="region of interest" description="Disordered" evidence="1">
    <location>
        <begin position="453"/>
        <end position="500"/>
    </location>
</feature>
<feature type="compositionally biased region" description="Polar residues" evidence="1">
    <location>
        <begin position="82"/>
        <end position="92"/>
    </location>
</feature>
<feature type="compositionally biased region" description="Basic and acidic residues" evidence="1">
    <location>
        <begin position="567"/>
        <end position="579"/>
    </location>
</feature>
<dbReference type="AlphaFoldDB" id="A0ABD0K8J1"/>
<protein>
    <submittedName>
        <fullName evidence="2">Uncharacterized protein</fullName>
    </submittedName>
</protein>
<name>A0ABD0K8J1_9CAEN</name>
<sequence>MALDGSVSADRGVCLVRSWTVTSPDLPATLHPHPDSNLQTGSHHRHDSSFLRYSDGSSSGYTTPCEPEEVPSVSSSARHVQRINSQTAQDENSVQHDHTHDDILVENEVRTRSSADDVRIPVSEENSVSRQDRAMDFKVSSFTHNQMGSSTPRECRSAGWDGKCDFSNTRSCQSLIRFSEDTKNLTLLYHVYTKCSSAVCKPFGPWCQKLTLKKAKHMSSTFTHSSTSRAGKESSSPTKDRPDRTAPPGVTKYPAKDKNGSPKDTTNIQKDKTAKNSDPSDKTTKSGDVFDRLAGSSSYVFCHSDDVRSHIADYRERHTVGRTGRKSRRVAVLGVDFPDPYAVKRKKPCPVHVVNDYDLTTFDLDIDLNEECVCTEYPTLNSTPTESTTPGGASTQDPCDVNKTPWPGERAARAVPNLAPVRQHNHTSSGDVSSVADKSVVKVRTKSDASPPLLILPSIRKGDDPRSLALTGQTPPRYTTPPDRGAVQGRPSSVNNTDRDDQCVSDVTCDNGKTRPVKLKYTNRCAPHTLQEVTQEDKQTGRGKDVQPVRVVHTRPVADDNAKLTRDCRETRRDDDVRHPGSAPVTDQQTAPPVGHVIVGPTRATHRMITGTATSPDMAKVTASVRDNQDSRVSVTASLNEGLWQLKRDQHKQHVRQGERESRLVSVRVMSVDDLPSLVRTQQFKSPARRTQLFRHQDLPPPPLNMAVYGDRTLEGGEGKENQQLVSLWNTGVAATQLGGVVSLYPQSGDGAVGTDDVTSTTNKAERLRYMYRGNGGDDDVDDGELWEGSVTSQLSHASSTPGTGVTGGGMMGVRGRTVSDLSAMQMVTGSRDTQVATNNSEMTVLAERGLGHPKLPPPISTICVKDGVRPHVSRKHVKVRRSPRNHHQQQHGVVTCCTRKAAAIKLTTKHTHTDQDASVEPLVIHGGSCDKKHVSRTVGRIQSRQRYTEDVDGGADDVAPVSVKYRLSRADGMESRDKRDHVATVSY</sequence>
<evidence type="ECO:0000256" key="1">
    <source>
        <dbReference type="SAM" id="MobiDB-lite"/>
    </source>
</evidence>
<keyword evidence="3" id="KW-1185">Reference proteome</keyword>
<dbReference type="EMBL" id="JACVVK020000227">
    <property type="protein sequence ID" value="KAK7483380.1"/>
    <property type="molecule type" value="Genomic_DNA"/>
</dbReference>
<accession>A0ABD0K8J1</accession>
<feature type="compositionally biased region" description="Low complexity" evidence="1">
    <location>
        <begin position="219"/>
        <end position="228"/>
    </location>
</feature>
<dbReference type="Proteomes" id="UP001519460">
    <property type="component" value="Unassembled WGS sequence"/>
</dbReference>
<feature type="region of interest" description="Disordered" evidence="1">
    <location>
        <begin position="23"/>
        <end position="101"/>
    </location>
</feature>
<comment type="caution">
    <text evidence="2">The sequence shown here is derived from an EMBL/GenBank/DDBJ whole genome shotgun (WGS) entry which is preliminary data.</text>
</comment>
<reference evidence="2 3" key="1">
    <citation type="journal article" date="2023" name="Sci. Data">
        <title>Genome assembly of the Korean intertidal mud-creeper Batillaria attramentaria.</title>
        <authorList>
            <person name="Patra A.K."/>
            <person name="Ho P.T."/>
            <person name="Jun S."/>
            <person name="Lee S.J."/>
            <person name="Kim Y."/>
            <person name="Won Y.J."/>
        </authorList>
    </citation>
    <scope>NUCLEOTIDE SEQUENCE [LARGE SCALE GENOMIC DNA]</scope>
    <source>
        <strain evidence="2">Wonlab-2016</strain>
    </source>
</reference>
<feature type="compositionally biased region" description="Basic and acidic residues" evidence="1">
    <location>
        <begin position="269"/>
        <end position="289"/>
    </location>
</feature>
<feature type="region of interest" description="Disordered" evidence="1">
    <location>
        <begin position="219"/>
        <end position="289"/>
    </location>
</feature>